<proteinExistence type="predicted"/>
<dbReference type="AlphaFoldDB" id="A0ABD7GCD6"/>
<evidence type="ECO:0000313" key="2">
    <source>
        <dbReference type="Proteomes" id="UP000253075"/>
    </source>
</evidence>
<dbReference type="RefSeq" id="WP_113994247.1">
    <property type="nucleotide sequence ID" value="NZ_JACLAM010000001.1"/>
</dbReference>
<dbReference type="EMBL" id="PUTQ01000003">
    <property type="protein sequence ID" value="RCF52479.1"/>
    <property type="molecule type" value="Genomic_DNA"/>
</dbReference>
<accession>A0ABD7GCD6</accession>
<comment type="caution">
    <text evidence="1">The sequence shown here is derived from an EMBL/GenBank/DDBJ whole genome shotgun (WGS) entry which is preliminary data.</text>
</comment>
<organism evidence="1 2">
    <name type="scientific">Aeromonas hydrophila</name>
    <dbReference type="NCBI Taxonomy" id="644"/>
    <lineage>
        <taxon>Bacteria</taxon>
        <taxon>Pseudomonadati</taxon>
        <taxon>Pseudomonadota</taxon>
        <taxon>Gammaproteobacteria</taxon>
        <taxon>Aeromonadales</taxon>
        <taxon>Aeromonadaceae</taxon>
        <taxon>Aeromonas</taxon>
    </lineage>
</organism>
<reference evidence="1 2" key="1">
    <citation type="journal article" date="2018" name="PLoS ONE">
        <title>Phenotypic characterization and whole genome analysis of extended-spectrum beta-lactamase-producing bacteria isolated from dogs in Germany.</title>
        <authorList>
            <person name="Boehmer T."/>
            <person name="Vogler A.J."/>
            <person name="Thomas A."/>
            <person name="Sauer S."/>
            <person name="Hergenroether M."/>
            <person name="Straubinger R.K."/>
            <person name="Birdsell D."/>
            <person name="Keim P."/>
            <person name="Sahl J.W."/>
            <person name="Williamson C.H."/>
            <person name="Riehm J.M."/>
        </authorList>
    </citation>
    <scope>NUCLEOTIDE SEQUENCE [LARGE SCALE GENOMIC DNA]</scope>
    <source>
        <strain evidence="1 2">AFG_SD03_1510_Ahy_093</strain>
    </source>
</reference>
<name>A0ABD7GCD6_AERHY</name>
<sequence>MLRLEKNHQEQTIVLNDEQSRLLDQHYPDEPVEKMQTGLDNYLEHYNKQWSCQGLMMEGQVPLLHAQEGSEIGTEEGARLEWCKQETCLRPTSGGNYICACYNQLTNCQQYSLTCS</sequence>
<protein>
    <submittedName>
        <fullName evidence="1">Uncharacterized protein</fullName>
    </submittedName>
</protein>
<evidence type="ECO:0000313" key="1">
    <source>
        <dbReference type="EMBL" id="RCF52479.1"/>
    </source>
</evidence>
<gene>
    <name evidence="1" type="ORF">C6C11_03030</name>
</gene>
<dbReference type="Proteomes" id="UP000253075">
    <property type="component" value="Unassembled WGS sequence"/>
</dbReference>
<reference evidence="2" key="2">
    <citation type="submission" date="2018-02" db="EMBL/GenBank/DDBJ databases">
        <title>Phenotypic characterization and whole genome analysis of multidrug-resistant, extended-spectrum beta-lactamase-producing bacteria isolated from dogs in Germany.</title>
        <authorList>
            <person name="Williamson C."/>
        </authorList>
    </citation>
    <scope>NUCLEOTIDE SEQUENCE [LARGE SCALE GENOMIC DNA]</scope>
    <source>
        <strain evidence="2">AFG_SD03_1510_Ahy_093</strain>
    </source>
</reference>